<dbReference type="SFLD" id="SFLDS00003">
    <property type="entry name" value="Haloacid_Dehalogenase"/>
    <property type="match status" value="1"/>
</dbReference>
<dbReference type="PRINTS" id="PR00413">
    <property type="entry name" value="HADHALOGNASE"/>
</dbReference>
<dbReference type="Gene3D" id="1.10.150.240">
    <property type="entry name" value="Putative phosphatase, domain 2"/>
    <property type="match status" value="1"/>
</dbReference>
<dbReference type="InterPro" id="IPR023198">
    <property type="entry name" value="PGP-like_dom2"/>
</dbReference>
<dbReference type="InterPro" id="IPR023214">
    <property type="entry name" value="HAD_sf"/>
</dbReference>
<keyword evidence="2" id="KW-1185">Reference proteome</keyword>
<evidence type="ECO:0000313" key="1">
    <source>
        <dbReference type="EMBL" id="CAH0533350.1"/>
    </source>
</evidence>
<organism evidence="1 2">
    <name type="scientific">Vibrio stylophorae</name>
    <dbReference type="NCBI Taxonomy" id="659351"/>
    <lineage>
        <taxon>Bacteria</taxon>
        <taxon>Pseudomonadati</taxon>
        <taxon>Pseudomonadota</taxon>
        <taxon>Gammaproteobacteria</taxon>
        <taxon>Vibrionales</taxon>
        <taxon>Vibrionaceae</taxon>
        <taxon>Vibrio</taxon>
    </lineage>
</organism>
<evidence type="ECO:0008006" key="3">
    <source>
        <dbReference type="Google" id="ProtNLM"/>
    </source>
</evidence>
<gene>
    <name evidence="1" type="ORF">VST7929_01216</name>
</gene>
<comment type="caution">
    <text evidence="1">The sequence shown here is derived from an EMBL/GenBank/DDBJ whole genome shotgun (WGS) entry which is preliminary data.</text>
</comment>
<dbReference type="PANTHER" id="PTHR43611:SF3">
    <property type="entry name" value="FLAVIN MONONUCLEOTIDE HYDROLASE 1, CHLOROPLATIC"/>
    <property type="match status" value="1"/>
</dbReference>
<dbReference type="SUPFAM" id="SSF56784">
    <property type="entry name" value="HAD-like"/>
    <property type="match status" value="1"/>
</dbReference>
<accession>A0ABM8ZT55</accession>
<protein>
    <recommendedName>
        <fullName evidence="3">HAD family hydrolase</fullName>
    </recommendedName>
</protein>
<reference evidence="1" key="1">
    <citation type="submission" date="2021-11" db="EMBL/GenBank/DDBJ databases">
        <authorList>
            <person name="Rodrigo-Torres L."/>
            <person name="Arahal R. D."/>
            <person name="Lucena T."/>
        </authorList>
    </citation>
    <scope>NUCLEOTIDE SEQUENCE</scope>
    <source>
        <strain evidence="1">CECT 7929</strain>
    </source>
</reference>
<dbReference type="Gene3D" id="3.40.50.1000">
    <property type="entry name" value="HAD superfamily/HAD-like"/>
    <property type="match status" value="1"/>
</dbReference>
<dbReference type="Pfam" id="PF00702">
    <property type="entry name" value="Hydrolase"/>
    <property type="match status" value="1"/>
</dbReference>
<dbReference type="CDD" id="cd02603">
    <property type="entry name" value="HAD_sEH-N_like"/>
    <property type="match status" value="1"/>
</dbReference>
<sequence length="206" mass="23245">MGHLAMIEHVIFDVGNVLVRWHPQRIIELSFPQEADTLALAKAVFGDPIWASLNEGKLSWLQAQQAYAQKFAWHDEQIKTLFYQITATQQLLVGTVDLMRRLKAAGYGIYGLTDNVEEIVHYLQLRDDFWAMFDGVVTSYQEGVLKPSPQIYQALQTRYGLNLSHSVFIDDMPANVEGAKAQGMHGIVFVDCGQCEAALRDLGLRF</sequence>
<dbReference type="SFLD" id="SFLDG01129">
    <property type="entry name" value="C1.5:_HAD__Beta-PGM__Phosphata"/>
    <property type="match status" value="1"/>
</dbReference>
<proteinExistence type="predicted"/>
<dbReference type="NCBIfam" id="TIGR01509">
    <property type="entry name" value="HAD-SF-IA-v3"/>
    <property type="match status" value="1"/>
</dbReference>
<dbReference type="InterPro" id="IPR006439">
    <property type="entry name" value="HAD-SF_hydro_IA"/>
</dbReference>
<dbReference type="EMBL" id="CAKLDI010000001">
    <property type="protein sequence ID" value="CAH0533350.1"/>
    <property type="molecule type" value="Genomic_DNA"/>
</dbReference>
<evidence type="ECO:0000313" key="2">
    <source>
        <dbReference type="Proteomes" id="UP000838672"/>
    </source>
</evidence>
<name>A0ABM8ZT55_9VIBR</name>
<dbReference type="InterPro" id="IPR036412">
    <property type="entry name" value="HAD-like_sf"/>
</dbReference>
<dbReference type="Proteomes" id="UP000838672">
    <property type="component" value="Unassembled WGS sequence"/>
</dbReference>
<dbReference type="PANTHER" id="PTHR43611">
    <property type="entry name" value="ALPHA-D-GLUCOSE 1-PHOSPHATE PHOSPHATASE"/>
    <property type="match status" value="1"/>
</dbReference>